<evidence type="ECO:0000259" key="2">
    <source>
        <dbReference type="PROSITE" id="PS51207"/>
    </source>
</evidence>
<dbReference type="STRING" id="29172.A0A0D8Y3V6"/>
<dbReference type="PANTHER" id="PTHR22775:SF44">
    <property type="entry name" value="SORTING NEXIN-14"/>
    <property type="match status" value="1"/>
</dbReference>
<evidence type="ECO:0000256" key="1">
    <source>
        <dbReference type="SAM" id="SignalP"/>
    </source>
</evidence>
<dbReference type="Pfam" id="PF02194">
    <property type="entry name" value="PXA"/>
    <property type="match status" value="1"/>
</dbReference>
<sequence>CICSLFVGVSIAVWIFSSSDGHFLYPLINSWFSSKDEANCTGTFTFEFPNLKSFPWKGLRVSPSFNEAVQSLLDQIIDEYVNNWYEAGISRDRDFLNEVRYQIRFVCSQIVKRMVILDIPSLITEDILPNIALHMHRIVQIENQLSELNYHRSIFETRICERMGDLHFCMGSRRNELDYLRQVADFLILKLFDDSHLAGRAHEDDCASNFTGKTNMKETRIFSQKIKRLSKQIILWRKIIIY</sequence>
<keyword evidence="4" id="KW-1185">Reference proteome</keyword>
<dbReference type="SMART" id="SM00313">
    <property type="entry name" value="PXA"/>
    <property type="match status" value="1"/>
</dbReference>
<dbReference type="OrthoDB" id="5867992at2759"/>
<gene>
    <name evidence="3" type="ORF">DICVIV_02414</name>
</gene>
<feature type="domain" description="PXA" evidence="2">
    <location>
        <begin position="62"/>
        <end position="242"/>
    </location>
</feature>
<feature type="non-terminal residue" evidence="3">
    <location>
        <position position="1"/>
    </location>
</feature>
<dbReference type="GO" id="GO:0035091">
    <property type="term" value="F:phosphatidylinositol binding"/>
    <property type="evidence" value="ECO:0007669"/>
    <property type="project" value="TreeGrafter"/>
</dbReference>
<keyword evidence="1" id="KW-0732">Signal</keyword>
<proteinExistence type="predicted"/>
<name>A0A0D8Y3V6_DICVI</name>
<evidence type="ECO:0000313" key="4">
    <source>
        <dbReference type="Proteomes" id="UP000053766"/>
    </source>
</evidence>
<dbReference type="EMBL" id="KN716184">
    <property type="protein sequence ID" value="KJH51400.1"/>
    <property type="molecule type" value="Genomic_DNA"/>
</dbReference>
<dbReference type="Proteomes" id="UP000053766">
    <property type="component" value="Unassembled WGS sequence"/>
</dbReference>
<reference evidence="4" key="2">
    <citation type="journal article" date="2016" name="Sci. Rep.">
        <title>Dictyocaulus viviparus genome, variome and transcriptome elucidate lungworm biology and support future intervention.</title>
        <authorList>
            <person name="McNulty S.N."/>
            <person name="Strube C."/>
            <person name="Rosa B.A."/>
            <person name="Martin J.C."/>
            <person name="Tyagi R."/>
            <person name="Choi Y.J."/>
            <person name="Wang Q."/>
            <person name="Hallsworth Pepin K."/>
            <person name="Zhang X."/>
            <person name="Ozersky P."/>
            <person name="Wilson R.K."/>
            <person name="Sternberg P.W."/>
            <person name="Gasser R.B."/>
            <person name="Mitreva M."/>
        </authorList>
    </citation>
    <scope>NUCLEOTIDE SEQUENCE [LARGE SCALE GENOMIC DNA]</scope>
    <source>
        <strain evidence="4">HannoverDv2000</strain>
    </source>
</reference>
<reference evidence="3 4" key="1">
    <citation type="submission" date="2013-11" db="EMBL/GenBank/DDBJ databases">
        <title>Draft genome of the bovine lungworm Dictyocaulus viviparus.</title>
        <authorList>
            <person name="Mitreva M."/>
        </authorList>
    </citation>
    <scope>NUCLEOTIDE SEQUENCE [LARGE SCALE GENOMIC DNA]</scope>
    <source>
        <strain evidence="3 4">HannoverDv2000</strain>
    </source>
</reference>
<evidence type="ECO:0000313" key="3">
    <source>
        <dbReference type="EMBL" id="KJH51400.1"/>
    </source>
</evidence>
<dbReference type="PROSITE" id="PS51207">
    <property type="entry name" value="PXA"/>
    <property type="match status" value="1"/>
</dbReference>
<protein>
    <submittedName>
        <fullName evidence="3">PXA domain protein</fullName>
    </submittedName>
</protein>
<accession>A0A0D8Y3V6</accession>
<dbReference type="InterPro" id="IPR003114">
    <property type="entry name" value="Phox_assoc"/>
</dbReference>
<dbReference type="GO" id="GO:0005770">
    <property type="term" value="C:late endosome"/>
    <property type="evidence" value="ECO:0007669"/>
    <property type="project" value="TreeGrafter"/>
</dbReference>
<dbReference type="AlphaFoldDB" id="A0A0D8Y3V6"/>
<feature type="signal peptide" evidence="1">
    <location>
        <begin position="1"/>
        <end position="21"/>
    </location>
</feature>
<organism evidence="3 4">
    <name type="scientific">Dictyocaulus viviparus</name>
    <name type="common">Bovine lungworm</name>
    <dbReference type="NCBI Taxonomy" id="29172"/>
    <lineage>
        <taxon>Eukaryota</taxon>
        <taxon>Metazoa</taxon>
        <taxon>Ecdysozoa</taxon>
        <taxon>Nematoda</taxon>
        <taxon>Chromadorea</taxon>
        <taxon>Rhabditida</taxon>
        <taxon>Rhabditina</taxon>
        <taxon>Rhabditomorpha</taxon>
        <taxon>Strongyloidea</taxon>
        <taxon>Metastrongylidae</taxon>
        <taxon>Dictyocaulus</taxon>
    </lineage>
</organism>
<feature type="chain" id="PRO_5002336193" evidence="1">
    <location>
        <begin position="22"/>
        <end position="242"/>
    </location>
</feature>
<dbReference type="PANTHER" id="PTHR22775">
    <property type="entry name" value="SORTING NEXIN"/>
    <property type="match status" value="1"/>
</dbReference>
<dbReference type="GO" id="GO:0097352">
    <property type="term" value="P:autophagosome maturation"/>
    <property type="evidence" value="ECO:0007669"/>
    <property type="project" value="TreeGrafter"/>
</dbReference>